<protein>
    <submittedName>
        <fullName evidence="2">Uncharacterized protein</fullName>
    </submittedName>
</protein>
<organism evidence="2 3">
    <name type="scientific">Mortierella polycephala</name>
    <dbReference type="NCBI Taxonomy" id="41804"/>
    <lineage>
        <taxon>Eukaryota</taxon>
        <taxon>Fungi</taxon>
        <taxon>Fungi incertae sedis</taxon>
        <taxon>Mucoromycota</taxon>
        <taxon>Mortierellomycotina</taxon>
        <taxon>Mortierellomycetes</taxon>
        <taxon>Mortierellales</taxon>
        <taxon>Mortierellaceae</taxon>
        <taxon>Mortierella</taxon>
    </lineage>
</organism>
<dbReference type="EMBL" id="JAAAJA010001163">
    <property type="protein sequence ID" value="KAG0247927.1"/>
    <property type="molecule type" value="Genomic_DNA"/>
</dbReference>
<reference evidence="2" key="1">
    <citation type="journal article" date="2020" name="Fungal Divers.">
        <title>Resolving the Mortierellaceae phylogeny through synthesis of multi-gene phylogenetics and phylogenomics.</title>
        <authorList>
            <person name="Vandepol N."/>
            <person name="Liber J."/>
            <person name="Desiro A."/>
            <person name="Na H."/>
            <person name="Kennedy M."/>
            <person name="Barry K."/>
            <person name="Grigoriev I.V."/>
            <person name="Miller A.N."/>
            <person name="O'Donnell K."/>
            <person name="Stajich J.E."/>
            <person name="Bonito G."/>
        </authorList>
    </citation>
    <scope>NUCLEOTIDE SEQUENCE</scope>
    <source>
        <strain evidence="2">KOD948</strain>
    </source>
</reference>
<evidence type="ECO:0000313" key="2">
    <source>
        <dbReference type="EMBL" id="KAG0247927.1"/>
    </source>
</evidence>
<dbReference type="Proteomes" id="UP000726737">
    <property type="component" value="Unassembled WGS sequence"/>
</dbReference>
<evidence type="ECO:0000256" key="1">
    <source>
        <dbReference type="SAM" id="MobiDB-lite"/>
    </source>
</evidence>
<feature type="region of interest" description="Disordered" evidence="1">
    <location>
        <begin position="1"/>
        <end position="46"/>
    </location>
</feature>
<proteinExistence type="predicted"/>
<dbReference type="OrthoDB" id="10429308at2759"/>
<sequence>MVMALSMSKRDAVPPEEFSTSTTGRKRARKGTSSSIESNGPMIDSEREAWDRVKGLLRKVQDKDRQLKDSMNLLMDVQCQLQESVHKFEDFKSDFEIPAMSLVRIDKHKRKLGKKLSMDERRAVKHLHEVCVLEKLNGKYVATGSPILRTSLYLGMSPKTISDVLDEKGLVQVN</sequence>
<accession>A0A9P6TV61</accession>
<evidence type="ECO:0000313" key="3">
    <source>
        <dbReference type="Proteomes" id="UP000726737"/>
    </source>
</evidence>
<gene>
    <name evidence="2" type="ORF">BG011_000723</name>
</gene>
<dbReference type="AlphaFoldDB" id="A0A9P6TV61"/>
<comment type="caution">
    <text evidence="2">The sequence shown here is derived from an EMBL/GenBank/DDBJ whole genome shotgun (WGS) entry which is preliminary data.</text>
</comment>
<keyword evidence="3" id="KW-1185">Reference proteome</keyword>
<name>A0A9P6TV61_9FUNG</name>